<dbReference type="InterPro" id="IPR001240">
    <property type="entry name" value="PRAI_dom"/>
</dbReference>
<evidence type="ECO:0000256" key="7">
    <source>
        <dbReference type="ARBA" id="ARBA00023141"/>
    </source>
</evidence>
<evidence type="ECO:0000256" key="6">
    <source>
        <dbReference type="ARBA" id="ARBA00022822"/>
    </source>
</evidence>
<dbReference type="Gene3D" id="3.20.20.70">
    <property type="entry name" value="Aldolase class I"/>
    <property type="match status" value="1"/>
</dbReference>
<dbReference type="EMBL" id="ADCP02000001">
    <property type="protein sequence ID" value="EFV43042.1"/>
    <property type="molecule type" value="Genomic_DNA"/>
</dbReference>
<dbReference type="CDD" id="cd00405">
    <property type="entry name" value="PRAI"/>
    <property type="match status" value="1"/>
</dbReference>
<accession>E5YAD6</accession>
<keyword evidence="12" id="KW-1185">Reference proteome</keyword>
<dbReference type="InterPro" id="IPR011060">
    <property type="entry name" value="RibuloseP-bd_barrel"/>
</dbReference>
<organism evidence="11 12">
    <name type="scientific">Bilophila wadsworthia (strain 3_1_6)</name>
    <dbReference type="NCBI Taxonomy" id="563192"/>
    <lineage>
        <taxon>Bacteria</taxon>
        <taxon>Pseudomonadati</taxon>
        <taxon>Thermodesulfobacteriota</taxon>
        <taxon>Desulfovibrionia</taxon>
        <taxon>Desulfovibrionales</taxon>
        <taxon>Desulfovibrionaceae</taxon>
        <taxon>Bilophila</taxon>
    </lineage>
</organism>
<dbReference type="PANTHER" id="PTHR42894">
    <property type="entry name" value="N-(5'-PHOSPHORIBOSYL)ANTHRANILATE ISOMERASE"/>
    <property type="match status" value="1"/>
</dbReference>
<keyword evidence="8 9" id="KW-0413">Isomerase</keyword>
<dbReference type="InterPro" id="IPR044643">
    <property type="entry name" value="TrpF_fam"/>
</dbReference>
<keyword evidence="6 9" id="KW-0822">Tryptophan biosynthesis</keyword>
<evidence type="ECO:0000256" key="4">
    <source>
        <dbReference type="ARBA" id="ARBA00022272"/>
    </source>
</evidence>
<evidence type="ECO:0000256" key="2">
    <source>
        <dbReference type="ARBA" id="ARBA00004664"/>
    </source>
</evidence>
<evidence type="ECO:0000256" key="1">
    <source>
        <dbReference type="ARBA" id="ARBA00001164"/>
    </source>
</evidence>
<sequence length="210" mass="22637">MNDLIIKICGMREQADLDCAAALGVDLCGFIFAPQSPRAVTPEQAAALDSGDMLRVGVFVTDDMRFIEETARAARLDRIQLHGDQPMTCADRLSRTLGAERLIRVLWPERYPDLAALEETMNRHAASTGMFLLDAGMSGGGSGKRIGSERLRGLNAPRPWLLAGGLTPENVKETVAACVPDGVDFNSGLESEPGRKDPSRMRAALTALRG</sequence>
<keyword evidence="7 9" id="KW-0057">Aromatic amino acid biosynthesis</keyword>
<dbReference type="GO" id="GO:0000162">
    <property type="term" value="P:L-tryptophan biosynthetic process"/>
    <property type="evidence" value="ECO:0007669"/>
    <property type="project" value="UniProtKB-UniRule"/>
</dbReference>
<comment type="similarity">
    <text evidence="9">Belongs to the TrpF family.</text>
</comment>
<dbReference type="GeneID" id="78084456"/>
<comment type="catalytic activity">
    <reaction evidence="1 9">
        <text>N-(5-phospho-beta-D-ribosyl)anthranilate = 1-(2-carboxyphenylamino)-1-deoxy-D-ribulose 5-phosphate</text>
        <dbReference type="Rhea" id="RHEA:21540"/>
        <dbReference type="ChEBI" id="CHEBI:18277"/>
        <dbReference type="ChEBI" id="CHEBI:58613"/>
        <dbReference type="EC" id="5.3.1.24"/>
    </reaction>
</comment>
<dbReference type="STRING" id="563192.HMPREF0179_03157"/>
<dbReference type="PANTHER" id="PTHR42894:SF1">
    <property type="entry name" value="N-(5'-PHOSPHORIBOSYL)ANTHRANILATE ISOMERASE"/>
    <property type="match status" value="1"/>
</dbReference>
<comment type="pathway">
    <text evidence="2 9">Amino-acid biosynthesis; L-tryptophan biosynthesis; L-tryptophan from chorismate: step 3/5.</text>
</comment>
<evidence type="ECO:0000313" key="11">
    <source>
        <dbReference type="EMBL" id="EFV43042.1"/>
    </source>
</evidence>
<name>E5YAD6_BILW3</name>
<evidence type="ECO:0000256" key="5">
    <source>
        <dbReference type="ARBA" id="ARBA00022605"/>
    </source>
</evidence>
<evidence type="ECO:0000256" key="8">
    <source>
        <dbReference type="ARBA" id="ARBA00023235"/>
    </source>
</evidence>
<dbReference type="SUPFAM" id="SSF51366">
    <property type="entry name" value="Ribulose-phoshate binding barrel"/>
    <property type="match status" value="1"/>
</dbReference>
<dbReference type="OrthoDB" id="9796196at2"/>
<dbReference type="eggNOG" id="COG0135">
    <property type="taxonomic scope" value="Bacteria"/>
</dbReference>
<dbReference type="EC" id="5.3.1.24" evidence="3 9"/>
<evidence type="ECO:0000256" key="9">
    <source>
        <dbReference type="HAMAP-Rule" id="MF_00135"/>
    </source>
</evidence>
<dbReference type="UniPathway" id="UPA00035">
    <property type="reaction ID" value="UER00042"/>
</dbReference>
<comment type="caution">
    <text evidence="11">The sequence shown here is derived from an EMBL/GenBank/DDBJ whole genome shotgun (WGS) entry which is preliminary data.</text>
</comment>
<reference evidence="11 12" key="1">
    <citation type="submission" date="2010-10" db="EMBL/GenBank/DDBJ databases">
        <authorList>
            <consortium name="The Broad Institute Genome Sequencing Platform"/>
            <person name="Ward D."/>
            <person name="Earl A."/>
            <person name="Feldgarden M."/>
            <person name="Young S.K."/>
            <person name="Gargeya S."/>
            <person name="Zeng Q."/>
            <person name="Alvarado L."/>
            <person name="Berlin A."/>
            <person name="Bochicchio J."/>
            <person name="Chapman S.B."/>
            <person name="Chen Z."/>
            <person name="Freedman E."/>
            <person name="Gellesch M."/>
            <person name="Goldberg J."/>
            <person name="Griggs A."/>
            <person name="Gujja S."/>
            <person name="Heilman E."/>
            <person name="Heiman D."/>
            <person name="Howarth C."/>
            <person name="Mehta T."/>
            <person name="Neiman D."/>
            <person name="Pearson M."/>
            <person name="Roberts A."/>
            <person name="Saif S."/>
            <person name="Shea T."/>
            <person name="Shenoy N."/>
            <person name="Sisk P."/>
            <person name="Stolte C."/>
            <person name="Sykes S."/>
            <person name="White J."/>
            <person name="Yandava C."/>
            <person name="Allen-Vercoe E."/>
            <person name="Sibley C."/>
            <person name="Ambrose C.E."/>
            <person name="Strauss J."/>
            <person name="Daigneault M."/>
            <person name="Haas B."/>
            <person name="Nusbaum C."/>
            <person name="Birren B."/>
        </authorList>
    </citation>
    <scope>NUCLEOTIDE SEQUENCE [LARGE SCALE GENOMIC DNA]</scope>
    <source>
        <strain evidence="11 12">3_1_6</strain>
    </source>
</reference>
<dbReference type="Proteomes" id="UP000006034">
    <property type="component" value="Unassembled WGS sequence"/>
</dbReference>
<proteinExistence type="inferred from homology"/>
<feature type="domain" description="N-(5'phosphoribosyl) anthranilate isomerase (PRAI)" evidence="10">
    <location>
        <begin position="6"/>
        <end position="204"/>
    </location>
</feature>
<dbReference type="RefSeq" id="WP_005029650.1">
    <property type="nucleotide sequence ID" value="NZ_KE150238.1"/>
</dbReference>
<protein>
    <recommendedName>
        <fullName evidence="4 9">N-(5'-phosphoribosyl)anthranilate isomerase</fullName>
        <shortName evidence="9">PRAI</shortName>
        <ecNumber evidence="3 9">5.3.1.24</ecNumber>
    </recommendedName>
</protein>
<dbReference type="GO" id="GO:0004640">
    <property type="term" value="F:phosphoribosylanthranilate isomerase activity"/>
    <property type="evidence" value="ECO:0007669"/>
    <property type="project" value="UniProtKB-UniRule"/>
</dbReference>
<dbReference type="Pfam" id="PF00697">
    <property type="entry name" value="PRAI"/>
    <property type="match status" value="1"/>
</dbReference>
<dbReference type="AlphaFoldDB" id="E5YAD6"/>
<reference evidence="11 12" key="2">
    <citation type="submission" date="2013-04" db="EMBL/GenBank/DDBJ databases">
        <title>The Genome Sequence of Bilophila wadsworthia 3_1_6.</title>
        <authorList>
            <consortium name="The Broad Institute Genomics Platform"/>
            <person name="Earl A."/>
            <person name="Ward D."/>
            <person name="Feldgarden M."/>
            <person name="Gevers D."/>
            <person name="Sibley C."/>
            <person name="Strauss J."/>
            <person name="Allen-Vercoe E."/>
            <person name="Walker B."/>
            <person name="Young S."/>
            <person name="Zeng Q."/>
            <person name="Gargeya S."/>
            <person name="Fitzgerald M."/>
            <person name="Haas B."/>
            <person name="Abouelleil A."/>
            <person name="Allen A.W."/>
            <person name="Alvarado L."/>
            <person name="Arachchi H.M."/>
            <person name="Berlin A.M."/>
            <person name="Chapman S.B."/>
            <person name="Gainer-Dewar J."/>
            <person name="Goldberg J."/>
            <person name="Griggs A."/>
            <person name="Gujja S."/>
            <person name="Hansen M."/>
            <person name="Howarth C."/>
            <person name="Imamovic A."/>
            <person name="Ireland A."/>
            <person name="Larimer J."/>
            <person name="McCowan C."/>
            <person name="Murphy C."/>
            <person name="Pearson M."/>
            <person name="Poon T.W."/>
            <person name="Priest M."/>
            <person name="Roberts A."/>
            <person name="Saif S."/>
            <person name="Shea T."/>
            <person name="Sisk P."/>
            <person name="Sykes S."/>
            <person name="Wortman J."/>
            <person name="Nusbaum C."/>
            <person name="Birren B."/>
        </authorList>
    </citation>
    <scope>NUCLEOTIDE SEQUENCE [LARGE SCALE GENOMIC DNA]</scope>
    <source>
        <strain evidence="11 12">3_1_6</strain>
    </source>
</reference>
<gene>
    <name evidence="9" type="primary">trpF</name>
    <name evidence="11" type="ORF">HMPREF0179_03157</name>
</gene>
<keyword evidence="5 9" id="KW-0028">Amino-acid biosynthesis</keyword>
<evidence type="ECO:0000259" key="10">
    <source>
        <dbReference type="Pfam" id="PF00697"/>
    </source>
</evidence>
<dbReference type="InterPro" id="IPR013785">
    <property type="entry name" value="Aldolase_TIM"/>
</dbReference>
<evidence type="ECO:0000256" key="3">
    <source>
        <dbReference type="ARBA" id="ARBA00012572"/>
    </source>
</evidence>
<evidence type="ECO:0000313" key="12">
    <source>
        <dbReference type="Proteomes" id="UP000006034"/>
    </source>
</evidence>
<dbReference type="HAMAP" id="MF_00135">
    <property type="entry name" value="PRAI"/>
    <property type="match status" value="1"/>
</dbReference>
<dbReference type="HOGENOM" id="CLU_076364_2_0_7"/>